<evidence type="ECO:0000313" key="2">
    <source>
        <dbReference type="EMBL" id="QQR92932.1"/>
    </source>
</evidence>
<accession>A0A7T9I2M7</accession>
<name>A0A7T9I2M7_9ARCH</name>
<reference evidence="2" key="1">
    <citation type="submission" date="2020-11" db="EMBL/GenBank/DDBJ databases">
        <title>Connecting structure to function with the recovery of over 1000 high-quality activated sludge metagenome-assembled genomes encoding full-length rRNA genes using long-read sequencing.</title>
        <authorList>
            <person name="Singleton C.M."/>
            <person name="Petriglieri F."/>
            <person name="Kristensen J.M."/>
            <person name="Kirkegaard R.H."/>
            <person name="Michaelsen T.Y."/>
            <person name="Andersen M.H."/>
            <person name="Karst S.M."/>
            <person name="Dueholm M.S."/>
            <person name="Nielsen P.H."/>
            <person name="Albertsen M."/>
        </authorList>
    </citation>
    <scope>NUCLEOTIDE SEQUENCE</scope>
    <source>
        <strain evidence="2">Fred_18-Q3-R57-64_BAT3C.431</strain>
    </source>
</reference>
<evidence type="ECO:0000256" key="1">
    <source>
        <dbReference type="SAM" id="Phobius"/>
    </source>
</evidence>
<organism evidence="2">
    <name type="scientific">Candidatus Iainarchaeum sp</name>
    <dbReference type="NCBI Taxonomy" id="3101447"/>
    <lineage>
        <taxon>Archaea</taxon>
        <taxon>Candidatus Iainarchaeota</taxon>
        <taxon>Candidatus Iainarchaeia</taxon>
        <taxon>Candidatus Iainarchaeales</taxon>
        <taxon>Candidatus Iainarchaeaceae</taxon>
        <taxon>Candidatus Iainarchaeum</taxon>
    </lineage>
</organism>
<sequence>MAFRAEKSPLHPGVYVLAGVAIGSAISFASAGRPAFALLLISILGLIVMLGMWYFREGDVPIGEKKRHHHSLEHVSSALRENAWDAPIEMKRK</sequence>
<feature type="transmembrane region" description="Helical" evidence="1">
    <location>
        <begin position="12"/>
        <end position="29"/>
    </location>
</feature>
<keyword evidence="1" id="KW-1133">Transmembrane helix</keyword>
<dbReference type="Proteomes" id="UP000596004">
    <property type="component" value="Chromosome"/>
</dbReference>
<keyword evidence="1" id="KW-0472">Membrane</keyword>
<gene>
    <name evidence="2" type="ORF">IPJ89_01650</name>
</gene>
<keyword evidence="1" id="KW-0812">Transmembrane</keyword>
<dbReference type="AlphaFoldDB" id="A0A7T9I2M7"/>
<feature type="transmembrane region" description="Helical" evidence="1">
    <location>
        <begin position="35"/>
        <end position="55"/>
    </location>
</feature>
<protein>
    <submittedName>
        <fullName evidence="2">Uncharacterized protein</fullName>
    </submittedName>
</protein>
<proteinExistence type="predicted"/>
<dbReference type="EMBL" id="CP064981">
    <property type="protein sequence ID" value="QQR92932.1"/>
    <property type="molecule type" value="Genomic_DNA"/>
</dbReference>